<name>A0AAV7LZA3_PLEWA</name>
<dbReference type="InterPro" id="IPR036872">
    <property type="entry name" value="CH_dom_sf"/>
</dbReference>
<feature type="compositionally biased region" description="Polar residues" evidence="18">
    <location>
        <begin position="419"/>
        <end position="438"/>
    </location>
</feature>
<dbReference type="Pfam" id="PF00307">
    <property type="entry name" value="CH"/>
    <property type="match status" value="1"/>
</dbReference>
<keyword evidence="8 16" id="KW-0479">Metal-binding</keyword>
<feature type="compositionally biased region" description="Low complexity" evidence="18">
    <location>
        <begin position="607"/>
        <end position="653"/>
    </location>
</feature>
<dbReference type="Pfam" id="PF12130">
    <property type="entry name" value="bMERB_dom"/>
    <property type="match status" value="1"/>
</dbReference>
<organism evidence="22 23">
    <name type="scientific">Pleurodeles waltl</name>
    <name type="common">Iberian ribbed newt</name>
    <dbReference type="NCBI Taxonomy" id="8319"/>
    <lineage>
        <taxon>Eukaryota</taxon>
        <taxon>Metazoa</taxon>
        <taxon>Chordata</taxon>
        <taxon>Craniata</taxon>
        <taxon>Vertebrata</taxon>
        <taxon>Euteleostomi</taxon>
        <taxon>Amphibia</taxon>
        <taxon>Batrachia</taxon>
        <taxon>Caudata</taxon>
        <taxon>Salamandroidea</taxon>
        <taxon>Salamandridae</taxon>
        <taxon>Pleurodelinae</taxon>
        <taxon>Pleurodeles</taxon>
    </lineage>
</organism>
<evidence type="ECO:0000259" key="19">
    <source>
        <dbReference type="PROSITE" id="PS50021"/>
    </source>
</evidence>
<evidence type="ECO:0000256" key="5">
    <source>
        <dbReference type="ARBA" id="ARBA00022475"/>
    </source>
</evidence>
<feature type="region of interest" description="Disordered" evidence="18">
    <location>
        <begin position="754"/>
        <end position="773"/>
    </location>
</feature>
<dbReference type="PROSITE" id="PS51848">
    <property type="entry name" value="BMERB"/>
    <property type="match status" value="1"/>
</dbReference>
<feature type="compositionally biased region" description="Polar residues" evidence="18">
    <location>
        <begin position="275"/>
        <end position="298"/>
    </location>
</feature>
<feature type="region of interest" description="Disordered" evidence="18">
    <location>
        <begin position="1284"/>
        <end position="1326"/>
    </location>
</feature>
<keyword evidence="23" id="KW-1185">Reference proteome</keyword>
<evidence type="ECO:0000256" key="3">
    <source>
        <dbReference type="ARBA" id="ARBA00004245"/>
    </source>
</evidence>
<evidence type="ECO:0000256" key="17">
    <source>
        <dbReference type="SAM" id="Coils"/>
    </source>
</evidence>
<keyword evidence="13" id="KW-0472">Membrane</keyword>
<feature type="compositionally biased region" description="Low complexity" evidence="18">
    <location>
        <begin position="497"/>
        <end position="515"/>
    </location>
</feature>
<evidence type="ECO:0000256" key="18">
    <source>
        <dbReference type="SAM" id="MobiDB-lite"/>
    </source>
</evidence>
<keyword evidence="9" id="KW-0967">Endosome</keyword>
<dbReference type="PANTHER" id="PTHR23167:SF87">
    <property type="entry name" value="MICAL-LIKE PROTEIN 2"/>
    <property type="match status" value="1"/>
</dbReference>
<feature type="compositionally biased region" description="Polar residues" evidence="18">
    <location>
        <begin position="137"/>
        <end position="149"/>
    </location>
</feature>
<dbReference type="GO" id="GO:0005856">
    <property type="term" value="C:cytoskeleton"/>
    <property type="evidence" value="ECO:0007669"/>
    <property type="project" value="UniProtKB-SubCell"/>
</dbReference>
<feature type="domain" description="LIM zinc-binding" evidence="20">
    <location>
        <begin position="192"/>
        <end position="254"/>
    </location>
</feature>
<feature type="compositionally biased region" description="Polar residues" evidence="18">
    <location>
        <begin position="516"/>
        <end position="558"/>
    </location>
</feature>
<evidence type="ECO:0000259" key="21">
    <source>
        <dbReference type="PROSITE" id="PS51848"/>
    </source>
</evidence>
<keyword evidence="12 17" id="KW-0175">Coiled coil</keyword>
<feature type="compositionally biased region" description="Low complexity" evidence="18">
    <location>
        <begin position="760"/>
        <end position="770"/>
    </location>
</feature>
<dbReference type="Proteomes" id="UP001066276">
    <property type="component" value="Chromosome 10"/>
</dbReference>
<dbReference type="GO" id="GO:0005886">
    <property type="term" value="C:plasma membrane"/>
    <property type="evidence" value="ECO:0007669"/>
    <property type="project" value="UniProtKB-SubCell"/>
</dbReference>
<evidence type="ECO:0000256" key="12">
    <source>
        <dbReference type="ARBA" id="ARBA00023054"/>
    </source>
</evidence>
<feature type="compositionally biased region" description="Low complexity" evidence="18">
    <location>
        <begin position="708"/>
        <end position="727"/>
    </location>
</feature>
<keyword evidence="6" id="KW-0963">Cytoplasm</keyword>
<feature type="compositionally biased region" description="Polar residues" evidence="18">
    <location>
        <begin position="340"/>
        <end position="379"/>
    </location>
</feature>
<evidence type="ECO:0000256" key="15">
    <source>
        <dbReference type="ARBA" id="ARBA00023273"/>
    </source>
</evidence>
<comment type="caution">
    <text evidence="22">The sequence shown here is derived from an EMBL/GenBank/DDBJ whole genome shotgun (WGS) entry which is preliminary data.</text>
</comment>
<dbReference type="InterPro" id="IPR022735">
    <property type="entry name" value="bMERB_dom"/>
</dbReference>
<keyword evidence="11 16" id="KW-0440">LIM domain</keyword>
<feature type="compositionally biased region" description="Basic and acidic residues" evidence="18">
    <location>
        <begin position="1284"/>
        <end position="1300"/>
    </location>
</feature>
<evidence type="ECO:0000256" key="2">
    <source>
        <dbReference type="ARBA" id="ARBA00004202"/>
    </source>
</evidence>
<dbReference type="GO" id="GO:0055037">
    <property type="term" value="C:recycling endosome"/>
    <property type="evidence" value="ECO:0007669"/>
    <property type="project" value="UniProtKB-SubCell"/>
</dbReference>
<feature type="compositionally biased region" description="Polar residues" evidence="18">
    <location>
        <begin position="838"/>
        <end position="851"/>
    </location>
</feature>
<dbReference type="CDD" id="cd09444">
    <property type="entry name" value="LIM_Mical_like_1"/>
    <property type="match status" value="1"/>
</dbReference>
<keyword evidence="15" id="KW-0966">Cell projection</keyword>
<feature type="compositionally biased region" description="Polar residues" evidence="18">
    <location>
        <begin position="728"/>
        <end position="745"/>
    </location>
</feature>
<feature type="compositionally biased region" description="Basic and acidic residues" evidence="18">
    <location>
        <begin position="892"/>
        <end position="920"/>
    </location>
</feature>
<evidence type="ECO:0000256" key="11">
    <source>
        <dbReference type="ARBA" id="ARBA00023038"/>
    </source>
</evidence>
<dbReference type="CDD" id="cd21253">
    <property type="entry name" value="CH_MICALL2"/>
    <property type="match status" value="1"/>
</dbReference>
<feature type="region of interest" description="Disordered" evidence="18">
    <location>
        <begin position="275"/>
        <end position="438"/>
    </location>
</feature>
<dbReference type="PROSITE" id="PS50023">
    <property type="entry name" value="LIM_DOMAIN_2"/>
    <property type="match status" value="1"/>
</dbReference>
<feature type="compositionally biased region" description="Low complexity" evidence="18">
    <location>
        <begin position="380"/>
        <end position="418"/>
    </location>
</feature>
<feature type="compositionally biased region" description="Low complexity" evidence="18">
    <location>
        <begin position="661"/>
        <end position="681"/>
    </location>
</feature>
<proteinExistence type="predicted"/>
<protein>
    <recommendedName>
        <fullName evidence="24">MICAL-like protein 2</fullName>
    </recommendedName>
</protein>
<feature type="compositionally biased region" description="Low complexity" evidence="18">
    <location>
        <begin position="559"/>
        <end position="593"/>
    </location>
</feature>
<evidence type="ECO:0000256" key="1">
    <source>
        <dbReference type="ARBA" id="ARBA00004172"/>
    </source>
</evidence>
<dbReference type="InterPro" id="IPR001781">
    <property type="entry name" value="Znf_LIM"/>
</dbReference>
<dbReference type="FunFam" id="1.10.418.10:FF:000055">
    <property type="entry name" value="MICAL-like protein 2"/>
    <property type="match status" value="1"/>
</dbReference>
<dbReference type="Gene3D" id="1.10.418.10">
    <property type="entry name" value="Calponin-like domain"/>
    <property type="match status" value="1"/>
</dbReference>
<evidence type="ECO:0008006" key="24">
    <source>
        <dbReference type="Google" id="ProtNLM"/>
    </source>
</evidence>
<dbReference type="Pfam" id="PF00412">
    <property type="entry name" value="LIM"/>
    <property type="match status" value="1"/>
</dbReference>
<dbReference type="InterPro" id="IPR001715">
    <property type="entry name" value="CH_dom"/>
</dbReference>
<dbReference type="SMART" id="SM00132">
    <property type="entry name" value="LIM"/>
    <property type="match status" value="1"/>
</dbReference>
<dbReference type="SUPFAM" id="SSF57716">
    <property type="entry name" value="Glucocorticoid receptor-like (DNA-binding domain)"/>
    <property type="match status" value="1"/>
</dbReference>
<feature type="compositionally biased region" description="Basic and acidic residues" evidence="18">
    <location>
        <begin position="1317"/>
        <end position="1326"/>
    </location>
</feature>
<feature type="compositionally biased region" description="Polar residues" evidence="18">
    <location>
        <begin position="943"/>
        <end position="981"/>
    </location>
</feature>
<sequence>MAAIKALQQWCRQQCEGYPDVNITNMTTSFRDGLAFCAILHKHRPDLIDFKSLRKENIYENNHLAFRVAEEQLGIPALLDAEDMVALKVPDRLSVLTYVSQYYNYFHGRSPIGGMGGIKRPPPGSTDEPKEKKLLSDVNNPSAPKSSPTLPSPKHRTITSVQKHSPVTANTPIKATTRDLSDKSIHNGTVSSNCAICSKHVHLVQRHLVDGKLYHRNCFRCKQCTGTLHAGTYKSGPEPGTFLCINHQNNNTTGLGSTTNGNAINVTNQYKSGLGLSISNQPNRLGSVDTGSPNSGFRTSPHEPQKLLEDSQRIGQQPKVQSPTSSYSISSPTGYSSSSVPALTMTTSANSNKAPTPFSLHSSTPKSSNTVTHLGNRSATPFNSNITTSSNTTSTPPVINYKSAVSSSASKTPDSASKTPYSSTPSAHSGKNSVLPITNTTTSTNCKLAFNSTAPYNTTPSNSFSSVAPSSKDMPPASSYRTTTISTGATNVFSHKSTTLSDSSTTTVFSSKSTTPNSSTATIFSNKSTAPSSDGITTVFSSKPKTTAPSNSSTTTVFSSKSGAPASTSSTTIFSSKSNTPSSNSSPTVFNSKPTIPPANSNTTVFSSKSTTPSISSTTTVFSSKPPRPSSSSSTTTTVSNRTTTPASSTNTTGLSSKHVSPSSTLSPGPTSSSTVTYPSTKDSAPFRGFGVPFSSTAATVPPKKDTVSSSMSSIPPVTSTTTGSSSRNTNVPENDGTTPGNSYRATVTINNKNITPACSNSTNTSSTPSWGKSPAVTIVVQTENNQPSRPWTTSAAKTQEAREKFFQSAVVVAGATSVEPPAGKGPLKDTHHGVSGKVTSGETTAKSTVGKSEKDKARSHLLKALPGSSSSSVITGGGATTTSTQLSSRLSPEDFHPHITSSKKESPKPNRKTKEEHTRPAAPLSPSTPGLTTLPGGGVSTKSAAKSPTLTGTDLFSTGTSQKTETPSSTVGPLSTNANATEAPAEWRSKLKPVTKGPVAISRAADSRDKLPVMDSIGTAAQKTPSSKIVNPKVTINISPSPTGKENKPEEPRNVPSGQGTSVTVPSVSPNRMKKRLVPPEDLIKGLPRSEQKWDIPAIPAEKYDDSNQNKRASSQGKYTNPKRAQEPTLNDTKSPVKFRPDYVPEEEIQQQLHDIEKQLDMLELKGVDLEKELRKCEGDETEDALMVEWFKLIHEKQLLLRLESELMYKSKQQALEDQQLSVESELRNLMSKPDKLKTPRERDREQELLEELLNIVNNRSEIIDCLDDDRLREIEEDRMVNEMIQKHDTSKDTPEKDNPPALKRKSTFRLSNIFKSKDKNKSSE</sequence>
<keyword evidence="5" id="KW-1003">Cell membrane</keyword>
<gene>
    <name evidence="22" type="ORF">NDU88_001421</name>
</gene>
<feature type="domain" description="BMERB" evidence="21">
    <location>
        <begin position="1133"/>
        <end position="1284"/>
    </location>
</feature>
<feature type="domain" description="Calponin-homology (CH)" evidence="19">
    <location>
        <begin position="1"/>
        <end position="107"/>
    </location>
</feature>
<feature type="compositionally biased region" description="Basic and acidic residues" evidence="18">
    <location>
        <begin position="300"/>
        <end position="312"/>
    </location>
</feature>
<evidence type="ECO:0000256" key="16">
    <source>
        <dbReference type="PROSITE-ProRule" id="PRU00125"/>
    </source>
</evidence>
<accession>A0AAV7LZA3</accession>
<dbReference type="GO" id="GO:0046872">
    <property type="term" value="F:metal ion binding"/>
    <property type="evidence" value="ECO:0007669"/>
    <property type="project" value="UniProtKB-KW"/>
</dbReference>
<dbReference type="GO" id="GO:0042995">
    <property type="term" value="C:cell projection"/>
    <property type="evidence" value="ECO:0007669"/>
    <property type="project" value="UniProtKB-SubCell"/>
</dbReference>
<feature type="compositionally biased region" description="Low complexity" evidence="18">
    <location>
        <begin position="925"/>
        <end position="935"/>
    </location>
</feature>
<dbReference type="PANTHER" id="PTHR23167">
    <property type="entry name" value="CALPONIN HOMOLOGY DOMAIN-CONTAINING PROTEIN DDB_G0272472-RELATED"/>
    <property type="match status" value="1"/>
</dbReference>
<feature type="compositionally biased region" description="Basic and acidic residues" evidence="18">
    <location>
        <begin position="1079"/>
        <end position="1095"/>
    </location>
</feature>
<feature type="compositionally biased region" description="Polar residues" evidence="18">
    <location>
        <begin position="1020"/>
        <end position="1045"/>
    </location>
</feature>
<dbReference type="InterPro" id="IPR050540">
    <property type="entry name" value="F-actin_Monoox_Mical"/>
</dbReference>
<evidence type="ECO:0000256" key="6">
    <source>
        <dbReference type="ARBA" id="ARBA00022490"/>
    </source>
</evidence>
<dbReference type="SMART" id="SM01203">
    <property type="entry name" value="DUF3585"/>
    <property type="match status" value="1"/>
</dbReference>
<dbReference type="SMART" id="SM00033">
    <property type="entry name" value="CH"/>
    <property type="match status" value="1"/>
</dbReference>
<feature type="coiled-coil region" evidence="17">
    <location>
        <begin position="1147"/>
        <end position="1181"/>
    </location>
</feature>
<keyword evidence="10 16" id="KW-0862">Zinc</keyword>
<dbReference type="PROSITE" id="PS50021">
    <property type="entry name" value="CH"/>
    <property type="match status" value="1"/>
</dbReference>
<dbReference type="SUPFAM" id="SSF47576">
    <property type="entry name" value="Calponin-homology domain, CH-domain"/>
    <property type="match status" value="1"/>
</dbReference>
<evidence type="ECO:0000256" key="9">
    <source>
        <dbReference type="ARBA" id="ARBA00022753"/>
    </source>
</evidence>
<evidence type="ECO:0000256" key="4">
    <source>
        <dbReference type="ARBA" id="ARBA00004316"/>
    </source>
</evidence>
<evidence type="ECO:0000256" key="13">
    <source>
        <dbReference type="ARBA" id="ARBA00023136"/>
    </source>
</evidence>
<dbReference type="PROSITE" id="PS00478">
    <property type="entry name" value="LIM_DOMAIN_1"/>
    <property type="match status" value="1"/>
</dbReference>
<comment type="subcellular location">
    <subcellularLocation>
        <location evidence="2">Cell membrane</location>
        <topology evidence="2">Peripheral membrane protein</topology>
    </subcellularLocation>
    <subcellularLocation>
        <location evidence="4">Cell projection</location>
    </subcellularLocation>
    <subcellularLocation>
        <location evidence="3">Cytoplasm</location>
        <location evidence="3">Cytoskeleton</location>
    </subcellularLocation>
    <subcellularLocation>
        <location evidence="1">Recycling endosome</location>
    </subcellularLocation>
</comment>
<feature type="region of interest" description="Disordered" evidence="18">
    <location>
        <begin position="496"/>
        <end position="745"/>
    </location>
</feature>
<evidence type="ECO:0000259" key="20">
    <source>
        <dbReference type="PROSITE" id="PS50023"/>
    </source>
</evidence>
<evidence type="ECO:0000256" key="8">
    <source>
        <dbReference type="ARBA" id="ARBA00022723"/>
    </source>
</evidence>
<keyword evidence="14" id="KW-0206">Cytoskeleton</keyword>
<reference evidence="22" key="1">
    <citation type="journal article" date="2022" name="bioRxiv">
        <title>Sequencing and chromosome-scale assembly of the giantPleurodeles waltlgenome.</title>
        <authorList>
            <person name="Brown T."/>
            <person name="Elewa A."/>
            <person name="Iarovenko S."/>
            <person name="Subramanian E."/>
            <person name="Araus A.J."/>
            <person name="Petzold A."/>
            <person name="Susuki M."/>
            <person name="Suzuki K.-i.T."/>
            <person name="Hayashi T."/>
            <person name="Toyoda A."/>
            <person name="Oliveira C."/>
            <person name="Osipova E."/>
            <person name="Leigh N.D."/>
            <person name="Simon A."/>
            <person name="Yun M.H."/>
        </authorList>
    </citation>
    <scope>NUCLEOTIDE SEQUENCE</scope>
    <source>
        <strain evidence="22">20211129_DDA</strain>
        <tissue evidence="22">Liver</tissue>
    </source>
</reference>
<keyword evidence="7" id="KW-0597">Phosphoprotein</keyword>
<feature type="region of interest" description="Disordered" evidence="18">
    <location>
        <begin position="458"/>
        <end position="483"/>
    </location>
</feature>
<evidence type="ECO:0000313" key="23">
    <source>
        <dbReference type="Proteomes" id="UP001066276"/>
    </source>
</evidence>
<dbReference type="EMBL" id="JANPWB010000014">
    <property type="protein sequence ID" value="KAJ1096278.1"/>
    <property type="molecule type" value="Genomic_DNA"/>
</dbReference>
<feature type="region of interest" description="Disordered" evidence="18">
    <location>
        <begin position="114"/>
        <end position="164"/>
    </location>
</feature>
<evidence type="ECO:0000256" key="14">
    <source>
        <dbReference type="ARBA" id="ARBA00023212"/>
    </source>
</evidence>
<feature type="compositionally biased region" description="Low complexity" evidence="18">
    <location>
        <begin position="322"/>
        <end position="339"/>
    </location>
</feature>
<feature type="region of interest" description="Disordered" evidence="18">
    <location>
        <begin position="818"/>
        <end position="1138"/>
    </location>
</feature>
<feature type="compositionally biased region" description="Polar residues" evidence="18">
    <location>
        <begin position="1057"/>
        <end position="1071"/>
    </location>
</feature>
<feature type="compositionally biased region" description="Low complexity" evidence="18">
    <location>
        <begin position="461"/>
        <end position="471"/>
    </location>
</feature>
<evidence type="ECO:0000256" key="7">
    <source>
        <dbReference type="ARBA" id="ARBA00022553"/>
    </source>
</evidence>
<evidence type="ECO:0000313" key="22">
    <source>
        <dbReference type="EMBL" id="KAJ1096278.1"/>
    </source>
</evidence>
<evidence type="ECO:0000256" key="10">
    <source>
        <dbReference type="ARBA" id="ARBA00022833"/>
    </source>
</evidence>
<feature type="compositionally biased region" description="Polar residues" evidence="18">
    <location>
        <begin position="1111"/>
        <end position="1120"/>
    </location>
</feature>
<feature type="compositionally biased region" description="Low complexity" evidence="18">
    <location>
        <begin position="868"/>
        <end position="891"/>
    </location>
</feature>
<dbReference type="Gene3D" id="2.10.110.10">
    <property type="entry name" value="Cysteine Rich Protein"/>
    <property type="match status" value="1"/>
</dbReference>